<evidence type="ECO:0000256" key="7">
    <source>
        <dbReference type="SAM" id="SignalP"/>
    </source>
</evidence>
<evidence type="ECO:0000256" key="4">
    <source>
        <dbReference type="ARBA" id="ARBA00022989"/>
    </source>
</evidence>
<name>A0A1K0IKZ6_CUPNE</name>
<organism evidence="8">
    <name type="scientific">Cupriavidus necator</name>
    <name type="common">Alcaligenes eutrophus</name>
    <name type="synonym">Ralstonia eutropha</name>
    <dbReference type="NCBI Taxonomy" id="106590"/>
    <lineage>
        <taxon>Bacteria</taxon>
        <taxon>Pseudomonadati</taxon>
        <taxon>Pseudomonadota</taxon>
        <taxon>Betaproteobacteria</taxon>
        <taxon>Burkholderiales</taxon>
        <taxon>Burkholderiaceae</taxon>
        <taxon>Cupriavidus</taxon>
    </lineage>
</organism>
<feature type="transmembrane region" description="Helical" evidence="6">
    <location>
        <begin position="148"/>
        <end position="166"/>
    </location>
</feature>
<keyword evidence="4 6" id="KW-1133">Transmembrane helix</keyword>
<feature type="signal peptide" evidence="7">
    <location>
        <begin position="1"/>
        <end position="26"/>
    </location>
</feature>
<keyword evidence="3 6" id="KW-0812">Transmembrane</keyword>
<dbReference type="GO" id="GO:0005886">
    <property type="term" value="C:plasma membrane"/>
    <property type="evidence" value="ECO:0007669"/>
    <property type="project" value="UniProtKB-SubCell"/>
</dbReference>
<evidence type="ECO:0000256" key="1">
    <source>
        <dbReference type="ARBA" id="ARBA00004651"/>
    </source>
</evidence>
<dbReference type="EMBL" id="FMSH01000349">
    <property type="protein sequence ID" value="SCU82114.1"/>
    <property type="molecule type" value="Genomic_DNA"/>
</dbReference>
<feature type="transmembrane region" description="Helical" evidence="6">
    <location>
        <begin position="40"/>
        <end position="68"/>
    </location>
</feature>
<gene>
    <name evidence="8" type="ORF">CNECB9_4120018</name>
</gene>
<dbReference type="GO" id="GO:0015171">
    <property type="term" value="F:amino acid transmembrane transporter activity"/>
    <property type="evidence" value="ECO:0007669"/>
    <property type="project" value="TreeGrafter"/>
</dbReference>
<evidence type="ECO:0000256" key="6">
    <source>
        <dbReference type="SAM" id="Phobius"/>
    </source>
</evidence>
<evidence type="ECO:0000256" key="2">
    <source>
        <dbReference type="ARBA" id="ARBA00022475"/>
    </source>
</evidence>
<feature type="transmembrane region" description="Helical" evidence="6">
    <location>
        <begin position="186"/>
        <end position="204"/>
    </location>
</feature>
<keyword evidence="2" id="KW-1003">Cell membrane</keyword>
<dbReference type="RefSeq" id="WP_340527373.1">
    <property type="nucleotide sequence ID" value="NZ_FMSH01000349.1"/>
</dbReference>
<dbReference type="Pfam" id="PF01810">
    <property type="entry name" value="LysE"/>
    <property type="match status" value="1"/>
</dbReference>
<dbReference type="InterPro" id="IPR001123">
    <property type="entry name" value="LeuE-type"/>
</dbReference>
<feature type="transmembrane region" description="Helical" evidence="6">
    <location>
        <begin position="112"/>
        <end position="136"/>
    </location>
</feature>
<comment type="subcellular location">
    <subcellularLocation>
        <location evidence="1">Cell membrane</location>
        <topology evidence="1">Multi-pass membrane protein</topology>
    </subcellularLocation>
</comment>
<keyword evidence="7" id="KW-0732">Signal</keyword>
<dbReference type="PIRSF" id="PIRSF006324">
    <property type="entry name" value="LeuE"/>
    <property type="match status" value="1"/>
</dbReference>
<evidence type="ECO:0000256" key="3">
    <source>
        <dbReference type="ARBA" id="ARBA00022692"/>
    </source>
</evidence>
<evidence type="ECO:0000313" key="8">
    <source>
        <dbReference type="EMBL" id="SCU82114.1"/>
    </source>
</evidence>
<accession>A0A1K0IKZ6</accession>
<dbReference type="PANTHER" id="PTHR30086">
    <property type="entry name" value="ARGININE EXPORTER PROTEIN ARGO"/>
    <property type="match status" value="1"/>
</dbReference>
<dbReference type="PANTHER" id="PTHR30086:SF20">
    <property type="entry name" value="ARGININE EXPORTER PROTEIN ARGO-RELATED"/>
    <property type="match status" value="1"/>
</dbReference>
<dbReference type="AlphaFoldDB" id="A0A1K0IKZ6"/>
<proteinExistence type="predicted"/>
<feature type="chain" id="PRO_5012882387" evidence="7">
    <location>
        <begin position="27"/>
        <end position="209"/>
    </location>
</feature>
<keyword evidence="5 6" id="KW-0472">Membrane</keyword>
<reference evidence="8" key="1">
    <citation type="submission" date="2016-09" db="EMBL/GenBank/DDBJ databases">
        <authorList>
            <person name="Capua I."/>
            <person name="De Benedictis P."/>
            <person name="Joannis T."/>
            <person name="Lombin L.H."/>
            <person name="Cattoli G."/>
        </authorList>
    </citation>
    <scope>NUCLEOTIDE SEQUENCE</scope>
    <source>
        <strain evidence="8">B9</strain>
    </source>
</reference>
<protein>
    <submittedName>
        <fullName evidence="8">Putative threonine efflux protein</fullName>
    </submittedName>
</protein>
<sequence>MIALTTLSIFAAAVMLLLLSPGPNMAFVMAHGITHGPRGGVATALGIAVADLILTVLTATGITALVMAWAPAFDLIRYAGAAYLLWMAVKALRQPLALKEAVVTQASLRSVFVRAMLNSLLNPKALLFFMVFLPQFVDPGKGGVARQLLVLGLVLTVIATAFHALLGAAGGTVRRFLSRHPKAATLQSRGLAAVLVLLALRLVLTSRPA</sequence>
<evidence type="ECO:0000256" key="5">
    <source>
        <dbReference type="ARBA" id="ARBA00023136"/>
    </source>
</evidence>